<name>A0A6B0UTC9_IXORI</name>
<dbReference type="AlphaFoldDB" id="A0A6B0UTC9"/>
<keyword evidence="1" id="KW-0732">Signal</keyword>
<sequence>MGRVPRGQSHLRWLLLCICAHNFSLQQMLKFLEDGARPPMSNHGPIHPGDKVILQINASIGSDAEVKPRRQPPGQFCTLHGWSFRLPVLVARTCALSFPPHPGPRLERTVGLLSPDGSRCLGYLLRKLRNAFVELPS</sequence>
<evidence type="ECO:0008006" key="3">
    <source>
        <dbReference type="Google" id="ProtNLM"/>
    </source>
</evidence>
<reference evidence="2" key="1">
    <citation type="submission" date="2019-12" db="EMBL/GenBank/DDBJ databases">
        <title>An insight into the sialome of adult female Ixodes ricinus ticks feeding for 6 days.</title>
        <authorList>
            <person name="Perner J."/>
            <person name="Ribeiro J.M.C."/>
        </authorList>
    </citation>
    <scope>NUCLEOTIDE SEQUENCE</scope>
    <source>
        <strain evidence="2">Semi-engorged</strain>
        <tissue evidence="2">Salivary glands</tissue>
    </source>
</reference>
<evidence type="ECO:0000313" key="2">
    <source>
        <dbReference type="EMBL" id="MXU92781.1"/>
    </source>
</evidence>
<proteinExistence type="predicted"/>
<protein>
    <recommendedName>
        <fullName evidence="3">Secreted protein</fullName>
    </recommendedName>
</protein>
<accession>A0A6B0UTC9</accession>
<evidence type="ECO:0000256" key="1">
    <source>
        <dbReference type="SAM" id="SignalP"/>
    </source>
</evidence>
<feature type="chain" id="PRO_5025450071" description="Secreted protein" evidence="1">
    <location>
        <begin position="26"/>
        <end position="137"/>
    </location>
</feature>
<feature type="signal peptide" evidence="1">
    <location>
        <begin position="1"/>
        <end position="25"/>
    </location>
</feature>
<dbReference type="EMBL" id="GIFC01010698">
    <property type="protein sequence ID" value="MXU92781.1"/>
    <property type="molecule type" value="Transcribed_RNA"/>
</dbReference>
<organism evidence="2">
    <name type="scientific">Ixodes ricinus</name>
    <name type="common">Common tick</name>
    <name type="synonym">Acarus ricinus</name>
    <dbReference type="NCBI Taxonomy" id="34613"/>
    <lineage>
        <taxon>Eukaryota</taxon>
        <taxon>Metazoa</taxon>
        <taxon>Ecdysozoa</taxon>
        <taxon>Arthropoda</taxon>
        <taxon>Chelicerata</taxon>
        <taxon>Arachnida</taxon>
        <taxon>Acari</taxon>
        <taxon>Parasitiformes</taxon>
        <taxon>Ixodida</taxon>
        <taxon>Ixodoidea</taxon>
        <taxon>Ixodidae</taxon>
        <taxon>Ixodinae</taxon>
        <taxon>Ixodes</taxon>
    </lineage>
</organism>